<dbReference type="SUPFAM" id="SSF52317">
    <property type="entry name" value="Class I glutamine amidotransferase-like"/>
    <property type="match status" value="1"/>
</dbReference>
<dbReference type="PANTHER" id="PTHR11236:SF49">
    <property type="entry name" value="ANTHRANILATE SYNTHASE COMPONENT 1"/>
    <property type="match status" value="1"/>
</dbReference>
<name>A0A175R9Y0_9HYPH</name>
<dbReference type="InterPro" id="IPR015890">
    <property type="entry name" value="Chorismate_C"/>
</dbReference>
<feature type="domain" description="Glutamine amidotransferase" evidence="5">
    <location>
        <begin position="446"/>
        <end position="624"/>
    </location>
</feature>
<comment type="catalytic activity">
    <reaction evidence="4">
        <text>chorismate + L-glutamine = anthranilate + pyruvate + L-glutamate + H(+)</text>
        <dbReference type="Rhea" id="RHEA:21732"/>
        <dbReference type="ChEBI" id="CHEBI:15361"/>
        <dbReference type="ChEBI" id="CHEBI:15378"/>
        <dbReference type="ChEBI" id="CHEBI:16567"/>
        <dbReference type="ChEBI" id="CHEBI:29748"/>
        <dbReference type="ChEBI" id="CHEBI:29985"/>
        <dbReference type="ChEBI" id="CHEBI:58359"/>
        <dbReference type="EC" id="4.1.3.27"/>
    </reaction>
</comment>
<evidence type="ECO:0000259" key="5">
    <source>
        <dbReference type="Pfam" id="PF00117"/>
    </source>
</evidence>
<evidence type="ECO:0000256" key="2">
    <source>
        <dbReference type="ARBA" id="ARBA00022962"/>
    </source>
</evidence>
<dbReference type="EMBL" id="LDPZ01000016">
    <property type="protein sequence ID" value="KTQ96374.1"/>
    <property type="molecule type" value="Genomic_DNA"/>
</dbReference>
<dbReference type="GO" id="GO:0004049">
    <property type="term" value="F:anthranilate synthase activity"/>
    <property type="evidence" value="ECO:0007669"/>
    <property type="project" value="UniProtKB-EC"/>
</dbReference>
<dbReference type="PANTHER" id="PTHR11236">
    <property type="entry name" value="AMINOBENZOATE/ANTHRANILATE SYNTHASE"/>
    <property type="match status" value="1"/>
</dbReference>
<dbReference type="InterPro" id="IPR005801">
    <property type="entry name" value="ADC_synthase"/>
</dbReference>
<protein>
    <recommendedName>
        <fullName evidence="1">anthranilate synthase</fullName>
        <ecNumber evidence="1">4.1.3.27</ecNumber>
    </recommendedName>
</protein>
<comment type="caution">
    <text evidence="7">The sequence shown here is derived from an EMBL/GenBank/DDBJ whole genome shotgun (WGS) entry which is preliminary data.</text>
</comment>
<dbReference type="PATRIC" id="fig|401562.3.peg.1021"/>
<reference evidence="7 8" key="1">
    <citation type="journal article" date="2016" name="Front. Microbiol.">
        <title>Genomic Resource of Rice Seed Associated Bacteria.</title>
        <authorList>
            <person name="Midha S."/>
            <person name="Bansal K."/>
            <person name="Sharma S."/>
            <person name="Kumar N."/>
            <person name="Patil P.P."/>
            <person name="Chaudhry V."/>
            <person name="Patil P.B."/>
        </authorList>
    </citation>
    <scope>NUCLEOTIDE SEQUENCE [LARGE SCALE GENOMIC DNA]</scope>
    <source>
        <strain evidence="7 8">NS226</strain>
    </source>
</reference>
<evidence type="ECO:0000313" key="7">
    <source>
        <dbReference type="EMBL" id="KTQ96374.1"/>
    </source>
</evidence>
<proteinExistence type="predicted"/>
<evidence type="ECO:0000313" key="8">
    <source>
        <dbReference type="Proteomes" id="UP000078272"/>
    </source>
</evidence>
<dbReference type="PROSITE" id="PS51273">
    <property type="entry name" value="GATASE_TYPE_1"/>
    <property type="match status" value="1"/>
</dbReference>
<dbReference type="AlphaFoldDB" id="A0A175R9Y0"/>
<dbReference type="InterPro" id="IPR017926">
    <property type="entry name" value="GATASE"/>
</dbReference>
<accession>A0A175R9Y0</accession>
<dbReference type="SUPFAM" id="SSF56322">
    <property type="entry name" value="ADC synthase"/>
    <property type="match status" value="1"/>
</dbReference>
<dbReference type="Pfam" id="PF00425">
    <property type="entry name" value="Chorismate_bind"/>
    <property type="match status" value="1"/>
</dbReference>
<evidence type="ECO:0000256" key="3">
    <source>
        <dbReference type="ARBA" id="ARBA00023239"/>
    </source>
</evidence>
<dbReference type="Pfam" id="PF00117">
    <property type="entry name" value="GATase"/>
    <property type="match status" value="1"/>
</dbReference>
<gene>
    <name evidence="7" type="ORF">NS226_08345</name>
</gene>
<dbReference type="InterPro" id="IPR029062">
    <property type="entry name" value="Class_I_gatase-like"/>
</dbReference>
<organism evidence="7 8">
    <name type="scientific">Aureimonas ureilytica</name>
    <dbReference type="NCBI Taxonomy" id="401562"/>
    <lineage>
        <taxon>Bacteria</taxon>
        <taxon>Pseudomonadati</taxon>
        <taxon>Pseudomonadota</taxon>
        <taxon>Alphaproteobacteria</taxon>
        <taxon>Hyphomicrobiales</taxon>
        <taxon>Aurantimonadaceae</taxon>
        <taxon>Aureimonas</taxon>
    </lineage>
</organism>
<dbReference type="GO" id="GO:0000162">
    <property type="term" value="P:L-tryptophan biosynthetic process"/>
    <property type="evidence" value="ECO:0007669"/>
    <property type="project" value="TreeGrafter"/>
</dbReference>
<dbReference type="CDD" id="cd01743">
    <property type="entry name" value="GATase1_Anthranilate_Synthase"/>
    <property type="match status" value="1"/>
</dbReference>
<dbReference type="Gene3D" id="3.40.50.880">
    <property type="match status" value="1"/>
</dbReference>
<dbReference type="PRINTS" id="PR00097">
    <property type="entry name" value="ANTSNTHASEII"/>
</dbReference>
<evidence type="ECO:0000259" key="6">
    <source>
        <dbReference type="Pfam" id="PF00425"/>
    </source>
</evidence>
<keyword evidence="2" id="KW-0315">Glutamine amidotransferase</keyword>
<sequence length="647" mass="71483">MSKLSLRDMLGNHISEGTHFALISRRQREGGRALEYLQGKFCELASLSEIADIRNSRAAPGSSCRSLTLIPFRQIAERGFEVVNDATPLLNMIVARTTLHHESELDFVRSPAKAKVSSADFDIDDDAYAEIAQEIIHREIGYGSGSNFVLKRNLCGTVENFNLDRALEFYSNILNTERSAYWTFLVWTGAEFLIGATPERHVTSRGGEISMMPISGTLRLDQQSSISHLMSFLNDQKEVEELQMVVDEEMKMMCRLCPDGAVVTGPELVHLSSVIHTAYHISGLSSASIADTLTHTMFSPAIVGSPVQNACRVVARYEPKGRGYYAGVLALTEIDDEGELTLDSAIIIRTAYVAPDGRFTIPVGATIVRDSCPESEASETRAKASALLTAFQGNSSSSRASNIIDTTSDQVSEALQFRNEGLNKSWLRSRSETKRPISGSSPHKMLIIDGEDDFTQMLRMQFERSGLDVHLASAQVDLPFDNFDSVLLGPGPGDPTDVSDRRISSLYDLAGQLLTSETPFVAMCLGHQIVSRRLNLPIRRLTPPNQGIQKYIDYFGRDILVGFYNTFAAFACEQPLEGIHFKQSIEISRDINTGEIYGLRGKSFQTAQFHPESIISRDGSLVIEEMARFLKDACKPLNRRSVGLAGR</sequence>
<evidence type="ECO:0000256" key="1">
    <source>
        <dbReference type="ARBA" id="ARBA00012266"/>
    </source>
</evidence>
<keyword evidence="3" id="KW-0456">Lyase</keyword>
<evidence type="ECO:0000256" key="4">
    <source>
        <dbReference type="ARBA" id="ARBA00047683"/>
    </source>
</evidence>
<dbReference type="Proteomes" id="UP000078272">
    <property type="component" value="Unassembled WGS sequence"/>
</dbReference>
<dbReference type="PRINTS" id="PR00096">
    <property type="entry name" value="GATASE"/>
</dbReference>
<dbReference type="Gene3D" id="3.60.120.10">
    <property type="entry name" value="Anthranilate synthase"/>
    <property type="match status" value="1"/>
</dbReference>
<feature type="domain" description="Chorismate-utilising enzyme C-terminal" evidence="6">
    <location>
        <begin position="136"/>
        <end position="383"/>
    </location>
</feature>
<dbReference type="EC" id="4.1.3.27" evidence="1"/>
<dbReference type="InterPro" id="IPR019999">
    <property type="entry name" value="Anth_synth_I-like"/>
</dbReference>
<dbReference type="InterPro" id="IPR006221">
    <property type="entry name" value="TrpG/PapA_dom"/>
</dbReference>